<reference evidence="2" key="1">
    <citation type="submission" date="2024-04" db="UniProtKB">
        <authorList>
            <consortium name="EnsemblMetazoa"/>
        </authorList>
    </citation>
    <scope>IDENTIFICATION</scope>
    <source>
        <strain evidence="2">EBRO</strain>
    </source>
</reference>
<keyword evidence="3" id="KW-1185">Reference proteome</keyword>
<keyword evidence="1" id="KW-0472">Membrane</keyword>
<organism evidence="2 3">
    <name type="scientific">Anopheles atroparvus</name>
    <name type="common">European mosquito</name>
    <dbReference type="NCBI Taxonomy" id="41427"/>
    <lineage>
        <taxon>Eukaryota</taxon>
        <taxon>Metazoa</taxon>
        <taxon>Ecdysozoa</taxon>
        <taxon>Arthropoda</taxon>
        <taxon>Hexapoda</taxon>
        <taxon>Insecta</taxon>
        <taxon>Pterygota</taxon>
        <taxon>Neoptera</taxon>
        <taxon>Endopterygota</taxon>
        <taxon>Diptera</taxon>
        <taxon>Nematocera</taxon>
        <taxon>Culicoidea</taxon>
        <taxon>Culicidae</taxon>
        <taxon>Anophelinae</taxon>
        <taxon>Anopheles</taxon>
    </lineage>
</organism>
<keyword evidence="1" id="KW-1133">Transmembrane helix</keyword>
<accession>A0AAG5DB97</accession>
<name>A0AAG5DB97_ANOAO</name>
<feature type="transmembrane region" description="Helical" evidence="1">
    <location>
        <begin position="109"/>
        <end position="130"/>
    </location>
</feature>
<evidence type="ECO:0000313" key="2">
    <source>
        <dbReference type="EnsemblMetazoa" id="ENSAATROPP008522"/>
    </source>
</evidence>
<keyword evidence="1" id="KW-0812">Transmembrane</keyword>
<proteinExistence type="predicted"/>
<dbReference type="EnsemblMetazoa" id="ENSAATROPT009424">
    <property type="protein sequence ID" value="ENSAATROPP008522"/>
    <property type="gene ID" value="ENSAATROPG007678"/>
</dbReference>
<dbReference type="AlphaFoldDB" id="A0AAG5DB97"/>
<sequence>MVSREGKRKSFPCGELYFPCVPRSVFVFQTRPEERNSRCITTQPRKQSKDTLRHTKNTSHMVPRCLGVCLRDLMTIKQGQSGALNQSREGRIEFGSSWFTKGKEGDQGLFTICLLHCCTVYIFVVVLHAYKFFFFILNV</sequence>
<evidence type="ECO:0000313" key="3">
    <source>
        <dbReference type="Proteomes" id="UP000075880"/>
    </source>
</evidence>
<evidence type="ECO:0000256" key="1">
    <source>
        <dbReference type="SAM" id="Phobius"/>
    </source>
</evidence>
<dbReference type="Proteomes" id="UP000075880">
    <property type="component" value="Unassembled WGS sequence"/>
</dbReference>
<protein>
    <submittedName>
        <fullName evidence="2">Uncharacterized protein</fullName>
    </submittedName>
</protein>